<reference evidence="5" key="1">
    <citation type="submission" date="2020-04" db="EMBL/GenBank/DDBJ databases">
        <title>Analysis of mating type loci in Filobasidium floriforme.</title>
        <authorList>
            <person name="Nowrousian M."/>
        </authorList>
    </citation>
    <scope>NUCLEOTIDE SEQUENCE</scope>
    <source>
        <strain evidence="5">CBS 6242</strain>
    </source>
</reference>
<protein>
    <recommendedName>
        <fullName evidence="4">RanBD1 domain-containing protein</fullName>
    </recommendedName>
</protein>
<feature type="domain" description="RanBD1" evidence="4">
    <location>
        <begin position="407"/>
        <end position="536"/>
    </location>
</feature>
<dbReference type="Proteomes" id="UP000812966">
    <property type="component" value="Unassembled WGS sequence"/>
</dbReference>
<name>A0A8K0JRF2_9TREE</name>
<sequence>MPTTRARSSSRNPSRREGSDEEAMSRAGSIDAKDVEEATGVARATRKRHREGSTEPSAAGGATASSSLPAIATKKNRIDPPPRPSSTESASPINDDSTENNASVDETRKKVEKLSHEEKTRGGVSSKLLTVDEEEHKDDAASVDMEGSMHEREVETGQKRKMLARAESANVVQGESAKRIKEDDLEDPPHTASTVDMEGSTPDAVKEPVVEPTVSPPTVSTPVKKPQATFGSFSSAASPFASAKPTTSALSGGSIGSSLSSDISAKVREANNLSSTPSKPESPSTPKPAKKPQATFGAFSSTASPFSAVKSSSAFASQPVASSSNASTGNALSSFKSTVTSSSAFGGWSSGGTVSSPFATPKKAPVATAGKPDSKDEDEGVSETVEADKPQASFGDILSKKDSGPAEERTKVDLAEQEAHTGEEDEDTVYQVRCKLHVMDESNAWRERGTGSLRVNVDKKNKTSAPRLVMRAEGVLRLILNVAMFPGMSIEVTDKYVRTVVFEDGQSRSLLIRTASSKMALELQGKLLQHVPKANAKDAPEGETQATPVVAEGDKAVVDKVADKAAESV</sequence>
<feature type="compositionally biased region" description="Low complexity" evidence="3">
    <location>
        <begin position="1"/>
        <end position="12"/>
    </location>
</feature>
<keyword evidence="6" id="KW-1185">Reference proteome</keyword>
<dbReference type="InterPro" id="IPR011993">
    <property type="entry name" value="PH-like_dom_sf"/>
</dbReference>
<organism evidence="5 6">
    <name type="scientific">Filobasidium floriforme</name>
    <dbReference type="NCBI Taxonomy" id="5210"/>
    <lineage>
        <taxon>Eukaryota</taxon>
        <taxon>Fungi</taxon>
        <taxon>Dikarya</taxon>
        <taxon>Basidiomycota</taxon>
        <taxon>Agaricomycotina</taxon>
        <taxon>Tremellomycetes</taxon>
        <taxon>Filobasidiales</taxon>
        <taxon>Filobasidiaceae</taxon>
        <taxon>Filobasidium</taxon>
    </lineage>
</organism>
<dbReference type="CDD" id="cd13180">
    <property type="entry name" value="RanBD_RanBP3"/>
    <property type="match status" value="1"/>
</dbReference>
<evidence type="ECO:0000313" key="5">
    <source>
        <dbReference type="EMBL" id="KAG7571381.1"/>
    </source>
</evidence>
<feature type="compositionally biased region" description="Low complexity" evidence="3">
    <location>
        <begin position="210"/>
        <end position="264"/>
    </location>
</feature>
<evidence type="ECO:0000313" key="6">
    <source>
        <dbReference type="Proteomes" id="UP000812966"/>
    </source>
</evidence>
<dbReference type="PANTHER" id="PTHR23138:SF142">
    <property type="entry name" value="RAN-BINDING PROTEIN 3B-RELATED"/>
    <property type="match status" value="1"/>
</dbReference>
<evidence type="ECO:0000256" key="2">
    <source>
        <dbReference type="ARBA" id="ARBA00023242"/>
    </source>
</evidence>
<dbReference type="AlphaFoldDB" id="A0A8K0JRF2"/>
<comment type="subcellular location">
    <subcellularLocation>
        <location evidence="1">Nucleus</location>
    </subcellularLocation>
</comment>
<keyword evidence="2" id="KW-0539">Nucleus</keyword>
<dbReference type="GO" id="GO:0005634">
    <property type="term" value="C:nucleus"/>
    <property type="evidence" value="ECO:0007669"/>
    <property type="project" value="UniProtKB-SubCell"/>
</dbReference>
<proteinExistence type="predicted"/>
<accession>A0A8K0JRF2</accession>
<dbReference type="OrthoDB" id="185618at2759"/>
<feature type="compositionally biased region" description="Basic and acidic residues" evidence="3">
    <location>
        <begin position="398"/>
        <end position="422"/>
    </location>
</feature>
<dbReference type="InterPro" id="IPR000156">
    <property type="entry name" value="Ran_bind_dom"/>
</dbReference>
<evidence type="ECO:0000259" key="4">
    <source>
        <dbReference type="PROSITE" id="PS50196"/>
    </source>
</evidence>
<dbReference type="PANTHER" id="PTHR23138">
    <property type="entry name" value="RAN BINDING PROTEIN"/>
    <property type="match status" value="1"/>
</dbReference>
<feature type="region of interest" description="Disordered" evidence="3">
    <location>
        <begin position="1"/>
        <end position="297"/>
    </location>
</feature>
<dbReference type="EMBL" id="JABELV010000008">
    <property type="protein sequence ID" value="KAG7571381.1"/>
    <property type="molecule type" value="Genomic_DNA"/>
</dbReference>
<evidence type="ECO:0000256" key="3">
    <source>
        <dbReference type="SAM" id="MobiDB-lite"/>
    </source>
</evidence>
<evidence type="ECO:0000256" key="1">
    <source>
        <dbReference type="ARBA" id="ARBA00004123"/>
    </source>
</evidence>
<dbReference type="SMART" id="SM00160">
    <property type="entry name" value="RanBD"/>
    <property type="match status" value="1"/>
</dbReference>
<feature type="compositionally biased region" description="Basic and acidic residues" evidence="3">
    <location>
        <begin position="105"/>
        <end position="121"/>
    </location>
</feature>
<feature type="compositionally biased region" description="Basic and acidic residues" evidence="3">
    <location>
        <begin position="147"/>
        <end position="158"/>
    </location>
</feature>
<feature type="compositionally biased region" description="Low complexity" evidence="3">
    <location>
        <begin position="274"/>
        <end position="284"/>
    </location>
</feature>
<dbReference type="Pfam" id="PF00638">
    <property type="entry name" value="Ran_BP1"/>
    <property type="match status" value="1"/>
</dbReference>
<feature type="region of interest" description="Disordered" evidence="3">
    <location>
        <begin position="350"/>
        <end position="426"/>
    </location>
</feature>
<feature type="compositionally biased region" description="Polar residues" evidence="3">
    <location>
        <begin position="85"/>
        <end position="104"/>
    </location>
</feature>
<gene>
    <name evidence="5" type="ORF">FFLO_00733</name>
</gene>
<dbReference type="InterPro" id="IPR045255">
    <property type="entry name" value="RanBP1-like"/>
</dbReference>
<comment type="caution">
    <text evidence="5">The sequence shown here is derived from an EMBL/GenBank/DDBJ whole genome shotgun (WGS) entry which is preliminary data.</text>
</comment>
<feature type="compositionally biased region" description="Low complexity" evidence="3">
    <location>
        <begin position="54"/>
        <end position="70"/>
    </location>
</feature>
<dbReference type="Gene3D" id="2.30.29.30">
    <property type="entry name" value="Pleckstrin-homology domain (PH domain)/Phosphotyrosine-binding domain (PTB)"/>
    <property type="match status" value="1"/>
</dbReference>
<dbReference type="SUPFAM" id="SSF50729">
    <property type="entry name" value="PH domain-like"/>
    <property type="match status" value="1"/>
</dbReference>
<dbReference type="PROSITE" id="PS50196">
    <property type="entry name" value="RANBD1"/>
    <property type="match status" value="1"/>
</dbReference>